<keyword evidence="1" id="KW-0732">Signal</keyword>
<reference evidence="2 3" key="1">
    <citation type="submission" date="2020-09" db="EMBL/GenBank/DDBJ databases">
        <title>Pedobacter sp. SW-16 isolated from soil near Yeocheon.</title>
        <authorList>
            <person name="Im H.S."/>
            <person name="Joung Y."/>
            <person name="Lee S.-S."/>
        </authorList>
    </citation>
    <scope>NUCLEOTIDE SEQUENCE [LARGE SCALE GENOMIC DNA]</scope>
    <source>
        <strain evidence="2 3">SW-16</strain>
    </source>
</reference>
<dbReference type="EMBL" id="CP061171">
    <property type="protein sequence ID" value="QNR83499.1"/>
    <property type="molecule type" value="Genomic_DNA"/>
</dbReference>
<evidence type="ECO:0000256" key="1">
    <source>
        <dbReference type="SAM" id="SignalP"/>
    </source>
</evidence>
<accession>A0ABX6TFV1</accession>
<feature type="chain" id="PRO_5046719511" description="GLPGLI family protein" evidence="1">
    <location>
        <begin position="18"/>
        <end position="220"/>
    </location>
</feature>
<gene>
    <name evidence="2" type="ORF">H9N25_16270</name>
</gene>
<sequence length="220" mass="25301">MKYLIILLSICSITVQAQYTIQPYGDMQGTPLKEIKYENVTGTPYFLDFWSKGKVTTKSGKNYVDMPLKYDIMNDKLIFQGEGGNMMYFTEPVSTFEILDIGQSTSYKFINGLPITDGLNPSSFFQIIASGKLSLFKRVYKKITESTSYGSATINKSFNIYNSYYILQKENLIKISLNKKSLIGLIPDKEKEITEYLKKEKIDFKQDSDLNKLFNYLNEQ</sequence>
<protein>
    <recommendedName>
        <fullName evidence="4">GLPGLI family protein</fullName>
    </recommendedName>
</protein>
<organism evidence="2 3">
    <name type="scientific">Pedobacter riviphilus</name>
    <dbReference type="NCBI Taxonomy" id="2766984"/>
    <lineage>
        <taxon>Bacteria</taxon>
        <taxon>Pseudomonadati</taxon>
        <taxon>Bacteroidota</taxon>
        <taxon>Sphingobacteriia</taxon>
        <taxon>Sphingobacteriales</taxon>
        <taxon>Sphingobacteriaceae</taxon>
        <taxon>Pedobacter</taxon>
    </lineage>
</organism>
<dbReference type="RefSeq" id="WP_190326571.1">
    <property type="nucleotide sequence ID" value="NZ_CP061171.1"/>
</dbReference>
<evidence type="ECO:0000313" key="3">
    <source>
        <dbReference type="Proteomes" id="UP000516439"/>
    </source>
</evidence>
<feature type="signal peptide" evidence="1">
    <location>
        <begin position="1"/>
        <end position="17"/>
    </location>
</feature>
<proteinExistence type="predicted"/>
<dbReference type="Proteomes" id="UP000516439">
    <property type="component" value="Chromosome"/>
</dbReference>
<evidence type="ECO:0008006" key="4">
    <source>
        <dbReference type="Google" id="ProtNLM"/>
    </source>
</evidence>
<keyword evidence="3" id="KW-1185">Reference proteome</keyword>
<evidence type="ECO:0000313" key="2">
    <source>
        <dbReference type="EMBL" id="QNR83499.1"/>
    </source>
</evidence>
<name>A0ABX6TFV1_9SPHI</name>